<feature type="compositionally biased region" description="Low complexity" evidence="1">
    <location>
        <begin position="252"/>
        <end position="263"/>
    </location>
</feature>
<dbReference type="EC" id="5.1.99.4" evidence="2"/>
<dbReference type="GO" id="GO:0008111">
    <property type="term" value="F:alpha-methylacyl-CoA racemase activity"/>
    <property type="evidence" value="ECO:0007669"/>
    <property type="project" value="UniProtKB-EC"/>
</dbReference>
<feature type="compositionally biased region" description="Basic and acidic residues" evidence="1">
    <location>
        <begin position="352"/>
        <end position="366"/>
    </location>
</feature>
<accession>A0A6J4NGW1</accession>
<evidence type="ECO:0000313" key="2">
    <source>
        <dbReference type="EMBL" id="CAA9386932.1"/>
    </source>
</evidence>
<feature type="compositionally biased region" description="Basic residues" evidence="1">
    <location>
        <begin position="197"/>
        <end position="208"/>
    </location>
</feature>
<sequence>DHRHDLRVGAGDRAAQGHQGRRDRRHRTRSARGDDPGRPGCRRDPGREAGRRGECGTAEDRPAHPRAAERGDGSQEPGRAGGAARPHRRGGRPHRGDASRGHRAARHRPGPVPGPQPSAGLRPDDRVGTGRSAGPVRRPRHELHLDRGGAARTGTGPRTTALPEQPRRRLRWRLDVPRHRRPRRPPRGEDERAGTGRGRRDRRRRRPPQPHVGRDAGRRVRPGTALGEPAGRRHPLLRPLRDRRRQAHVRRLAGAAVLRGARAAARHRRPGPRPARLQHPRRAARHPHRDVQAAHPGRVGRDLRRQRRVLRPGAATDRGRRAPTHEGARRVRRARRPPPAGPGSSLLADGGDALHRAVEARRRDACGARGVGRAGRREAAGERRRRPGL</sequence>
<reference evidence="2" key="1">
    <citation type="submission" date="2020-02" db="EMBL/GenBank/DDBJ databases">
        <authorList>
            <person name="Meier V. D."/>
        </authorList>
    </citation>
    <scope>NUCLEOTIDE SEQUENCE</scope>
    <source>
        <strain evidence="2">AVDCRST_MAG47</strain>
    </source>
</reference>
<feature type="compositionally biased region" description="Basic residues" evidence="1">
    <location>
        <begin position="232"/>
        <end position="251"/>
    </location>
</feature>
<feature type="compositionally biased region" description="Basic residues" evidence="1">
    <location>
        <begin position="19"/>
        <end position="30"/>
    </location>
</feature>
<feature type="compositionally biased region" description="Low complexity" evidence="1">
    <location>
        <begin position="150"/>
        <end position="164"/>
    </location>
</feature>
<gene>
    <name evidence="2" type="ORF">AVDCRST_MAG47-2572</name>
</gene>
<dbReference type="AlphaFoldDB" id="A0A6J4NGW1"/>
<feature type="region of interest" description="Disordered" evidence="1">
    <location>
        <begin position="1"/>
        <end position="389"/>
    </location>
</feature>
<protein>
    <submittedName>
        <fullName evidence="2">Alpha-methylacyl-CoA racemase</fullName>
        <ecNumber evidence="2">5.1.99.4</ecNumber>
    </submittedName>
</protein>
<evidence type="ECO:0000256" key="1">
    <source>
        <dbReference type="SAM" id="MobiDB-lite"/>
    </source>
</evidence>
<name>A0A6J4NGW1_9ACTN</name>
<feature type="compositionally biased region" description="Basic and acidic residues" evidence="1">
    <location>
        <begin position="317"/>
        <end position="329"/>
    </location>
</feature>
<feature type="non-terminal residue" evidence="2">
    <location>
        <position position="389"/>
    </location>
</feature>
<dbReference type="EMBL" id="CADCUK010000165">
    <property type="protein sequence ID" value="CAA9386932.1"/>
    <property type="molecule type" value="Genomic_DNA"/>
</dbReference>
<feature type="compositionally biased region" description="Basic residues" evidence="1">
    <location>
        <begin position="264"/>
        <end position="288"/>
    </location>
</feature>
<feature type="compositionally biased region" description="Basic and acidic residues" evidence="1">
    <location>
        <begin position="31"/>
        <end position="73"/>
    </location>
</feature>
<organism evidence="2">
    <name type="scientific">uncultured Nocardioidaceae bacterium</name>
    <dbReference type="NCBI Taxonomy" id="253824"/>
    <lineage>
        <taxon>Bacteria</taxon>
        <taxon>Bacillati</taxon>
        <taxon>Actinomycetota</taxon>
        <taxon>Actinomycetes</taxon>
        <taxon>Propionibacteriales</taxon>
        <taxon>Nocardioidaceae</taxon>
        <taxon>environmental samples</taxon>
    </lineage>
</organism>
<proteinExistence type="predicted"/>
<keyword evidence="2" id="KW-0413">Isomerase</keyword>
<feature type="non-terminal residue" evidence="2">
    <location>
        <position position="1"/>
    </location>
</feature>